<dbReference type="Pfam" id="PF00072">
    <property type="entry name" value="Response_reg"/>
    <property type="match status" value="1"/>
</dbReference>
<evidence type="ECO:0000256" key="1">
    <source>
        <dbReference type="ARBA" id="ARBA00000085"/>
    </source>
</evidence>
<dbReference type="SMART" id="SM00062">
    <property type="entry name" value="PBPb"/>
    <property type="match status" value="1"/>
</dbReference>
<dbReference type="Proteomes" id="UP000184432">
    <property type="component" value="Unassembled WGS sequence"/>
</dbReference>
<evidence type="ECO:0000256" key="5">
    <source>
        <dbReference type="ARBA" id="ARBA00022777"/>
    </source>
</evidence>
<dbReference type="CDD" id="cd01007">
    <property type="entry name" value="PBP2_BvgS_HisK_like"/>
    <property type="match status" value="1"/>
</dbReference>
<dbReference type="InterPro" id="IPR036097">
    <property type="entry name" value="HisK_dim/P_sf"/>
</dbReference>
<dbReference type="EC" id="2.7.13.3" evidence="2"/>
<keyword evidence="11" id="KW-1185">Reference proteome</keyword>
<dbReference type="GO" id="GO:0000155">
    <property type="term" value="F:phosphorelay sensor kinase activity"/>
    <property type="evidence" value="ECO:0007669"/>
    <property type="project" value="InterPro"/>
</dbReference>
<feature type="modified residue" description="4-aspartylphosphate" evidence="6">
    <location>
        <position position="618"/>
    </location>
</feature>
<reference evidence="11" key="1">
    <citation type="submission" date="2016-11" db="EMBL/GenBank/DDBJ databases">
        <authorList>
            <person name="Varghese N."/>
            <person name="Submissions S."/>
        </authorList>
    </citation>
    <scope>NUCLEOTIDE SEQUENCE [LARGE SCALE GENOMIC DNA]</scope>
    <source>
        <strain evidence="11">DSM 22623</strain>
    </source>
</reference>
<dbReference type="SMART" id="SM00448">
    <property type="entry name" value="REC"/>
    <property type="match status" value="1"/>
</dbReference>
<dbReference type="SUPFAM" id="SSF47384">
    <property type="entry name" value="Homodimeric domain of signal transducing histidine kinase"/>
    <property type="match status" value="1"/>
</dbReference>
<feature type="transmembrane region" description="Helical" evidence="7">
    <location>
        <begin position="271"/>
        <end position="293"/>
    </location>
</feature>
<dbReference type="RefSeq" id="WP_084549415.1">
    <property type="nucleotide sequence ID" value="NZ_FQYP01000002.1"/>
</dbReference>
<keyword evidence="5 10" id="KW-0418">Kinase</keyword>
<feature type="domain" description="Response regulatory" evidence="9">
    <location>
        <begin position="565"/>
        <end position="683"/>
    </location>
</feature>
<dbReference type="InterPro" id="IPR005467">
    <property type="entry name" value="His_kinase_dom"/>
</dbReference>
<dbReference type="InterPro" id="IPR036890">
    <property type="entry name" value="HATPase_C_sf"/>
</dbReference>
<evidence type="ECO:0000259" key="9">
    <source>
        <dbReference type="PROSITE" id="PS50110"/>
    </source>
</evidence>
<feature type="domain" description="Histidine kinase" evidence="8">
    <location>
        <begin position="324"/>
        <end position="542"/>
    </location>
</feature>
<dbReference type="PROSITE" id="PS51257">
    <property type="entry name" value="PROKAR_LIPOPROTEIN"/>
    <property type="match status" value="1"/>
</dbReference>
<evidence type="ECO:0000256" key="3">
    <source>
        <dbReference type="ARBA" id="ARBA00022553"/>
    </source>
</evidence>
<dbReference type="Pfam" id="PF00512">
    <property type="entry name" value="HisKA"/>
    <property type="match status" value="1"/>
</dbReference>
<dbReference type="OrthoDB" id="9811889at2"/>
<keyword evidence="4" id="KW-0808">Transferase</keyword>
<evidence type="ECO:0000256" key="6">
    <source>
        <dbReference type="PROSITE-ProRule" id="PRU00169"/>
    </source>
</evidence>
<keyword evidence="7" id="KW-1133">Transmembrane helix</keyword>
<dbReference type="SUPFAM" id="SSF53850">
    <property type="entry name" value="Periplasmic binding protein-like II"/>
    <property type="match status" value="1"/>
</dbReference>
<dbReference type="InterPro" id="IPR004358">
    <property type="entry name" value="Sig_transdc_His_kin-like_C"/>
</dbReference>
<organism evidence="10 11">
    <name type="scientific">Aquimarina spongiae</name>
    <dbReference type="NCBI Taxonomy" id="570521"/>
    <lineage>
        <taxon>Bacteria</taxon>
        <taxon>Pseudomonadati</taxon>
        <taxon>Bacteroidota</taxon>
        <taxon>Flavobacteriia</taxon>
        <taxon>Flavobacteriales</taxon>
        <taxon>Flavobacteriaceae</taxon>
        <taxon>Aquimarina</taxon>
    </lineage>
</organism>
<dbReference type="Gene3D" id="1.10.287.130">
    <property type="match status" value="1"/>
</dbReference>
<dbReference type="STRING" id="570521.SAMN04488508_102181"/>
<dbReference type="Gene3D" id="3.40.190.10">
    <property type="entry name" value="Periplasmic binding protein-like II"/>
    <property type="match status" value="2"/>
</dbReference>
<accession>A0A1M6CLZ4</accession>
<dbReference type="CDD" id="cd17546">
    <property type="entry name" value="REC_hyHK_CKI1_RcsC-like"/>
    <property type="match status" value="1"/>
</dbReference>
<sequence>MSKKPLTTLLAFSIFFGLISCSKSTSVLTPEEEQWLQEKENISVALFPYYAPYQYIKDTNKIDGILIDYLQLIEEKIDYKFERRIYYNWEQVIRDAKNDNLDIILEIQKTPDRDPYLNFYSQLFKSQHVIVTRKDSDLGSKIKNYYNKTVVVPKDFAIDDILRANEKKLTLSNEIDDLTCLKQVSNGVYDAYIGPIAVANYLISTKNLDNLKIAGETKYSYVPGIAVQKNNTILNRIIAKAENSISDTEKEVIYDNWLYREIVPFYKRADFWIWLSAIVVVILLGILLINKYLKHIIRQKTKELRVAKELAEESNKLKTAFIHNISHEVRTPMNGIMGFSELLNDPETTTSEQKEYSKIIIESSNQLINIIDDIIEISRLETNQVELHLEEINFNTLLDTLFSQFQSKAVSKNIAIHLNNRLTEEEGNILMDRSKINKILYNLIDNAIKFTKRGIVEISTEINKDTLQVSIRDTGIGIKSKDQEIIFRNFSQSEKNVTKSYDGLGLGLSIAQKNAVLIKGDITFTSIPNKGSTFMLKVPYHPVMDPNKMQDNDTPNPEEKPIKQVILIVEDGDVNYLFLKTVLMKMKDYKFVIHRAENGKEAVEICQNNEHIDLVLMDIRMPVMDGYTATRKIKKLRPKLPIVAQTAYSTEEDIQKALDAGCDDFVSKPVDRKILKPIIGKYFSVFTRSKYS</sequence>
<gene>
    <name evidence="10" type="ORF">SAMN04488508_102181</name>
</gene>
<protein>
    <recommendedName>
        <fullName evidence="2">histidine kinase</fullName>
        <ecNumber evidence="2">2.7.13.3</ecNumber>
    </recommendedName>
</protein>
<evidence type="ECO:0000256" key="2">
    <source>
        <dbReference type="ARBA" id="ARBA00012438"/>
    </source>
</evidence>
<dbReference type="InterPro" id="IPR001638">
    <property type="entry name" value="Solute-binding_3/MltF_N"/>
</dbReference>
<comment type="catalytic activity">
    <reaction evidence="1">
        <text>ATP + protein L-histidine = ADP + protein N-phospho-L-histidine.</text>
        <dbReference type="EC" id="2.7.13.3"/>
    </reaction>
</comment>
<dbReference type="CDD" id="cd00082">
    <property type="entry name" value="HisKA"/>
    <property type="match status" value="1"/>
</dbReference>
<evidence type="ECO:0000313" key="11">
    <source>
        <dbReference type="Proteomes" id="UP000184432"/>
    </source>
</evidence>
<dbReference type="InterPro" id="IPR003661">
    <property type="entry name" value="HisK_dim/P_dom"/>
</dbReference>
<dbReference type="EMBL" id="FQYP01000002">
    <property type="protein sequence ID" value="SHI62055.1"/>
    <property type="molecule type" value="Genomic_DNA"/>
</dbReference>
<dbReference type="InterPro" id="IPR011006">
    <property type="entry name" value="CheY-like_superfamily"/>
</dbReference>
<dbReference type="PANTHER" id="PTHR43047">
    <property type="entry name" value="TWO-COMPONENT HISTIDINE PROTEIN KINASE"/>
    <property type="match status" value="1"/>
</dbReference>
<dbReference type="SUPFAM" id="SSF55874">
    <property type="entry name" value="ATPase domain of HSP90 chaperone/DNA topoisomerase II/histidine kinase"/>
    <property type="match status" value="1"/>
</dbReference>
<dbReference type="PROSITE" id="PS50110">
    <property type="entry name" value="RESPONSE_REGULATORY"/>
    <property type="match status" value="1"/>
</dbReference>
<keyword evidence="7" id="KW-0812">Transmembrane</keyword>
<dbReference type="Gene3D" id="3.40.50.2300">
    <property type="match status" value="1"/>
</dbReference>
<dbReference type="SMART" id="SM00388">
    <property type="entry name" value="HisKA"/>
    <property type="match status" value="1"/>
</dbReference>
<evidence type="ECO:0000259" key="8">
    <source>
        <dbReference type="PROSITE" id="PS50109"/>
    </source>
</evidence>
<evidence type="ECO:0000256" key="7">
    <source>
        <dbReference type="SAM" id="Phobius"/>
    </source>
</evidence>
<keyword evidence="7" id="KW-0472">Membrane</keyword>
<evidence type="ECO:0000256" key="4">
    <source>
        <dbReference type="ARBA" id="ARBA00022679"/>
    </source>
</evidence>
<dbReference type="AlphaFoldDB" id="A0A1M6CLZ4"/>
<dbReference type="InterPro" id="IPR003594">
    <property type="entry name" value="HATPase_dom"/>
</dbReference>
<keyword evidence="3 6" id="KW-0597">Phosphoprotein</keyword>
<evidence type="ECO:0000313" key="10">
    <source>
        <dbReference type="EMBL" id="SHI62055.1"/>
    </source>
</evidence>
<dbReference type="Pfam" id="PF00497">
    <property type="entry name" value="SBP_bac_3"/>
    <property type="match status" value="1"/>
</dbReference>
<dbReference type="PROSITE" id="PS50109">
    <property type="entry name" value="HIS_KIN"/>
    <property type="match status" value="1"/>
</dbReference>
<dbReference type="InterPro" id="IPR001789">
    <property type="entry name" value="Sig_transdc_resp-reg_receiver"/>
</dbReference>
<dbReference type="Pfam" id="PF02518">
    <property type="entry name" value="HATPase_c"/>
    <property type="match status" value="1"/>
</dbReference>
<dbReference type="SMART" id="SM00387">
    <property type="entry name" value="HATPase_c"/>
    <property type="match status" value="1"/>
</dbReference>
<dbReference type="SUPFAM" id="SSF52172">
    <property type="entry name" value="CheY-like"/>
    <property type="match status" value="1"/>
</dbReference>
<name>A0A1M6CLZ4_9FLAO</name>
<proteinExistence type="predicted"/>
<dbReference type="PRINTS" id="PR00344">
    <property type="entry name" value="BCTRLSENSOR"/>
</dbReference>
<dbReference type="Gene3D" id="3.30.565.10">
    <property type="entry name" value="Histidine kinase-like ATPase, C-terminal domain"/>
    <property type="match status" value="1"/>
</dbReference>